<dbReference type="InParanoid" id="A0A1C7N1Z7"/>
<name>A0A1C7N1Z7_9FUNG</name>
<gene>
    <name evidence="1" type="ORF">A0J61_08820</name>
</gene>
<organism evidence="1 2">
    <name type="scientific">Choanephora cucurbitarum</name>
    <dbReference type="NCBI Taxonomy" id="101091"/>
    <lineage>
        <taxon>Eukaryota</taxon>
        <taxon>Fungi</taxon>
        <taxon>Fungi incertae sedis</taxon>
        <taxon>Mucoromycota</taxon>
        <taxon>Mucoromycotina</taxon>
        <taxon>Mucoromycetes</taxon>
        <taxon>Mucorales</taxon>
        <taxon>Mucorineae</taxon>
        <taxon>Choanephoraceae</taxon>
        <taxon>Choanephoroideae</taxon>
        <taxon>Choanephora</taxon>
    </lineage>
</organism>
<comment type="caution">
    <text evidence="1">The sequence shown here is derived from an EMBL/GenBank/DDBJ whole genome shotgun (WGS) entry which is preliminary data.</text>
</comment>
<reference evidence="1 2" key="1">
    <citation type="submission" date="2016-03" db="EMBL/GenBank/DDBJ databases">
        <title>Choanephora cucurbitarum.</title>
        <authorList>
            <person name="Min B."/>
            <person name="Park H."/>
            <person name="Park J.-H."/>
            <person name="Shin H.-D."/>
            <person name="Choi I.-G."/>
        </authorList>
    </citation>
    <scope>NUCLEOTIDE SEQUENCE [LARGE SCALE GENOMIC DNA]</scope>
    <source>
        <strain evidence="1 2">KUS-F28377</strain>
    </source>
</reference>
<proteinExistence type="predicted"/>
<accession>A0A1C7N1Z7</accession>
<protein>
    <submittedName>
        <fullName evidence="1">Uncharacterized protein</fullName>
    </submittedName>
</protein>
<keyword evidence="2" id="KW-1185">Reference proteome</keyword>
<dbReference type="AlphaFoldDB" id="A0A1C7N1Z7"/>
<dbReference type="EMBL" id="LUGH01000716">
    <property type="protein sequence ID" value="OBZ83132.1"/>
    <property type="molecule type" value="Genomic_DNA"/>
</dbReference>
<dbReference type="Proteomes" id="UP000093000">
    <property type="component" value="Unassembled WGS sequence"/>
</dbReference>
<evidence type="ECO:0000313" key="1">
    <source>
        <dbReference type="EMBL" id="OBZ83132.1"/>
    </source>
</evidence>
<sequence length="153" mass="17888">MQYVQSLNLASQSHLLQDISLINLIRSRTGLSIVYLMALNALLSRLCFILQNQAYSMPNFYFDSYIIHQTNSLITYCLISASHVCWPQLNSTTRRPLCRLPFQNRQDTLNCRRTSNKHKLLWLSLGYSMTCPIHPPHSLTEFHAIHFLNLHYY</sequence>
<evidence type="ECO:0000313" key="2">
    <source>
        <dbReference type="Proteomes" id="UP000093000"/>
    </source>
</evidence>